<protein>
    <submittedName>
        <fullName evidence="1">Uncharacterized protein</fullName>
    </submittedName>
</protein>
<proteinExistence type="predicted"/>
<dbReference type="Proteomes" id="UP000274073">
    <property type="component" value="Chromosome"/>
</dbReference>
<gene>
    <name evidence="1" type="ORF">EG349_13465</name>
    <name evidence="2" type="ORF">EG353_11925</name>
</gene>
<reference evidence="3 4" key="1">
    <citation type="submission" date="2018-11" db="EMBL/GenBank/DDBJ databases">
        <title>Proposal to divide the Flavobacteriaceae and reorganize its genera based on Amino Acid Identity values calculated from whole genome sequences.</title>
        <authorList>
            <person name="Nicholson A.C."/>
            <person name="Gulvik C.A."/>
            <person name="Whitney A.M."/>
            <person name="Humrighouse B.W."/>
            <person name="Bell M."/>
            <person name="Holmes B."/>
            <person name="Steigerwalt A.G."/>
            <person name="Villarma A."/>
            <person name="Sheth M."/>
            <person name="Batra D."/>
            <person name="Pryor J."/>
            <person name="Bernardet J.-F."/>
            <person name="Hugo C."/>
            <person name="Kampfer P."/>
            <person name="Newman J."/>
            <person name="McQuiston J.R."/>
        </authorList>
    </citation>
    <scope>NUCLEOTIDE SEQUENCE [LARGE SCALE GENOMIC DNA]</scope>
    <source>
        <strain evidence="1 3">G0207</strain>
        <strain evidence="2 4">H5143</strain>
    </source>
</reference>
<dbReference type="EMBL" id="CP033912">
    <property type="protein sequence ID" value="AZA96229.1"/>
    <property type="molecule type" value="Genomic_DNA"/>
</dbReference>
<evidence type="ECO:0000313" key="2">
    <source>
        <dbReference type="EMBL" id="AZA96229.1"/>
    </source>
</evidence>
<evidence type="ECO:0000313" key="4">
    <source>
        <dbReference type="Proteomes" id="UP000281741"/>
    </source>
</evidence>
<organism evidence="1 3">
    <name type="scientific">Chryseobacterium shandongense</name>
    <dbReference type="NCBI Taxonomy" id="1493872"/>
    <lineage>
        <taxon>Bacteria</taxon>
        <taxon>Pseudomonadati</taxon>
        <taxon>Bacteroidota</taxon>
        <taxon>Flavobacteriia</taxon>
        <taxon>Flavobacteriales</taxon>
        <taxon>Weeksellaceae</taxon>
        <taxon>Chryseobacterium group</taxon>
        <taxon>Chryseobacterium</taxon>
    </lineage>
</organism>
<keyword evidence="4" id="KW-1185">Reference proteome</keyword>
<evidence type="ECO:0000313" key="1">
    <source>
        <dbReference type="EMBL" id="AZA87731.1"/>
    </source>
</evidence>
<accession>A0AAD0YAZ3</accession>
<dbReference type="AlphaFoldDB" id="A0AAD0YAZ3"/>
<evidence type="ECO:0000313" key="3">
    <source>
        <dbReference type="Proteomes" id="UP000274073"/>
    </source>
</evidence>
<name>A0AAD0YAZ3_9FLAO</name>
<sequence length="73" mass="8558">MKKQYYMNNNQQSNGDYEVHESSCSYLPSINNRIYLGSFYTCQDAVDEAKRLYPFRKSNINGCYYCSKSCHTS</sequence>
<dbReference type="EMBL" id="CP033915">
    <property type="protein sequence ID" value="AZA87731.1"/>
    <property type="molecule type" value="Genomic_DNA"/>
</dbReference>
<dbReference type="Proteomes" id="UP000281741">
    <property type="component" value="Chromosome"/>
</dbReference>